<keyword evidence="8" id="KW-0175">Coiled coil</keyword>
<dbReference type="AlphaFoldDB" id="A0A2G2Z1Y4"/>
<dbReference type="PRINTS" id="PR00364">
    <property type="entry name" value="DISEASERSIST"/>
</dbReference>
<dbReference type="InterPro" id="IPR042197">
    <property type="entry name" value="Apaf_helical"/>
</dbReference>
<sequence>MMIFEKMGFCGDLDFFPAPLKEVELKVVASQNQIEPDSVVDDDYSDKEIDVNEPNFDVHDQFYLLSLYSMVFNEMAEILLTAVISKSAEIAEYLLSQEGRCLYWLKEDIEWLQREARHIQAYLGDANEKVVGGDLRVKNLIKDIEELAGDMEDILDEFPRKIESRKSKGALGCLKELACIFCHIRVSKKFSMEIEKIKRRVNEINHVRTTFGITDTSNINNNQREYIPMDRGRLFLHADETEVIGLDDDFNMLQAKLLDQDLPYGVISIVGMPGMGKTTLAKKLCKHVYHHFECSAMVYVSQQPILGEIFLDIGKQVGLKEEERKDNLENNLRSFLKRKRYVILLDDIWSVEFWDDLKLILPKFDSKTRGKIIITTRNSNIGRYIGGNCSLHVLEPLDSEKSVALFTNRIFTSDNNYWENASSDLENIGKKIVERCDGIPLAIVLIAGMLRARERTEHAWNSVLETMGQNIQDKCDNILSVSYNDLPPALRPCFLYFGLFPEDHEIPASDVTNMWIAEKFIVASTDNRREVEDIAEDFLNDLVSRNLIQVSRRTFQGRIASCRIHDLLHSLCISLARGSNFFLTKGNTQGDLGSVTRLRRLGFYSGGVDEFFSSCPKPKKLRALLYFSEDNYPFSLKTHLNIKLLRVLSMHIPGSNSQRPVSIPEGIANLSCLGYLKFWGPNFVGPMPRSIVKFKHLLTLDIEWTNLRIPFDVMEMKQLRHLRISQFVQPIYMSAVPVFSSVNVLLPNLQTLIGMDVCYLKAGWLHQLTNLRKLSLNINKNSIVELLSTPHVAILPKLEVLKLKSLLQDYQHDEQINFSYDKLRKLSLSYMDMKIVDSEALPANLVKLSLRNVQLDTDHITMTKKMPKLKILKLRNCWLPFGESKLDLSASGSYSFLQLEVLHIIGQNTWEVTADELAAPKLKKIFVSHAPNIRLSDRLAMLST</sequence>
<reference evidence="11 12" key="1">
    <citation type="journal article" date="2014" name="Nat. Genet.">
        <title>Genome sequence of the hot pepper provides insights into the evolution of pungency in Capsicum species.</title>
        <authorList>
            <person name="Kim S."/>
            <person name="Park M."/>
            <person name="Yeom S.I."/>
            <person name="Kim Y.M."/>
            <person name="Lee J.M."/>
            <person name="Lee H.A."/>
            <person name="Seo E."/>
            <person name="Choi J."/>
            <person name="Cheong K."/>
            <person name="Kim K.T."/>
            <person name="Jung K."/>
            <person name="Lee G.W."/>
            <person name="Oh S.K."/>
            <person name="Bae C."/>
            <person name="Kim S.B."/>
            <person name="Lee H.Y."/>
            <person name="Kim S.Y."/>
            <person name="Kim M.S."/>
            <person name="Kang B.C."/>
            <person name="Jo Y.D."/>
            <person name="Yang H.B."/>
            <person name="Jeong H.J."/>
            <person name="Kang W.H."/>
            <person name="Kwon J.K."/>
            <person name="Shin C."/>
            <person name="Lim J.Y."/>
            <person name="Park J.H."/>
            <person name="Huh J.H."/>
            <person name="Kim J.S."/>
            <person name="Kim B.D."/>
            <person name="Cohen O."/>
            <person name="Paran I."/>
            <person name="Suh M.C."/>
            <person name="Lee S.B."/>
            <person name="Kim Y.K."/>
            <person name="Shin Y."/>
            <person name="Noh S.J."/>
            <person name="Park J."/>
            <person name="Seo Y.S."/>
            <person name="Kwon S.Y."/>
            <person name="Kim H.A."/>
            <person name="Park J.M."/>
            <person name="Kim H.J."/>
            <person name="Choi S.B."/>
            <person name="Bosland P.W."/>
            <person name="Reeves G."/>
            <person name="Jo S.H."/>
            <person name="Lee B.W."/>
            <person name="Cho H.T."/>
            <person name="Choi H.S."/>
            <person name="Lee M.S."/>
            <person name="Yu Y."/>
            <person name="Do Choi Y."/>
            <person name="Park B.S."/>
            <person name="van Deynze A."/>
            <person name="Ashrafi H."/>
            <person name="Hill T."/>
            <person name="Kim W.T."/>
            <person name="Pai H.S."/>
            <person name="Ahn H.K."/>
            <person name="Yeam I."/>
            <person name="Giovannoni J.J."/>
            <person name="Rose J.K."/>
            <person name="Sorensen I."/>
            <person name="Lee S.J."/>
            <person name="Kim R.W."/>
            <person name="Choi I.Y."/>
            <person name="Choi B.S."/>
            <person name="Lim J.S."/>
            <person name="Lee Y.H."/>
            <person name="Choi D."/>
        </authorList>
    </citation>
    <scope>NUCLEOTIDE SEQUENCE [LARGE SCALE GENOMIC DNA]</scope>
    <source>
        <strain evidence="12">cv. CM334</strain>
    </source>
</reference>
<dbReference type="Pfam" id="PF00931">
    <property type="entry name" value="NB-ARC"/>
    <property type="match status" value="1"/>
</dbReference>
<gene>
    <name evidence="11" type="ORF">T459_19397</name>
</gene>
<dbReference type="InterPro" id="IPR058922">
    <property type="entry name" value="WHD_DRP"/>
</dbReference>
<dbReference type="SUPFAM" id="SSF52540">
    <property type="entry name" value="P-loop containing nucleoside triphosphate hydrolases"/>
    <property type="match status" value="1"/>
</dbReference>
<name>A0A2G2Z1Y4_CAPAN</name>
<keyword evidence="3" id="KW-0433">Leucine-rich repeat</keyword>
<evidence type="ECO:0000256" key="4">
    <source>
        <dbReference type="ARBA" id="ARBA00022737"/>
    </source>
</evidence>
<reference evidence="11 12" key="2">
    <citation type="journal article" date="2017" name="Genome Biol.">
        <title>New reference genome sequences of hot pepper reveal the massive evolution of plant disease-resistance genes by retroduplication.</title>
        <authorList>
            <person name="Kim S."/>
            <person name="Park J."/>
            <person name="Yeom S.I."/>
            <person name="Kim Y.M."/>
            <person name="Seo E."/>
            <person name="Kim K.T."/>
            <person name="Kim M.S."/>
            <person name="Lee J.M."/>
            <person name="Cheong K."/>
            <person name="Shin H.S."/>
            <person name="Kim S.B."/>
            <person name="Han K."/>
            <person name="Lee J."/>
            <person name="Park M."/>
            <person name="Lee H.A."/>
            <person name="Lee H.Y."/>
            <person name="Lee Y."/>
            <person name="Oh S."/>
            <person name="Lee J.H."/>
            <person name="Choi E."/>
            <person name="Choi E."/>
            <person name="Lee S.E."/>
            <person name="Jeon J."/>
            <person name="Kim H."/>
            <person name="Choi G."/>
            <person name="Song H."/>
            <person name="Lee J."/>
            <person name="Lee S.C."/>
            <person name="Kwon J.K."/>
            <person name="Lee H.Y."/>
            <person name="Koo N."/>
            <person name="Hong Y."/>
            <person name="Kim R.W."/>
            <person name="Kang W.H."/>
            <person name="Huh J.H."/>
            <person name="Kang B.C."/>
            <person name="Yang T.J."/>
            <person name="Lee Y.H."/>
            <person name="Bennetzen J.L."/>
            <person name="Choi D."/>
        </authorList>
    </citation>
    <scope>NUCLEOTIDE SEQUENCE [LARGE SCALE GENOMIC DNA]</scope>
    <source>
        <strain evidence="12">cv. CM334</strain>
    </source>
</reference>
<dbReference type="InterPro" id="IPR036388">
    <property type="entry name" value="WH-like_DNA-bd_sf"/>
</dbReference>
<dbReference type="Gene3D" id="3.40.50.300">
    <property type="entry name" value="P-loop containing nucleotide triphosphate hydrolases"/>
    <property type="match status" value="1"/>
</dbReference>
<dbReference type="Gramene" id="PHT75875">
    <property type="protein sequence ID" value="PHT75875"/>
    <property type="gene ID" value="T459_19397"/>
</dbReference>
<dbReference type="InterPro" id="IPR032675">
    <property type="entry name" value="LRR_dom_sf"/>
</dbReference>
<comment type="similarity">
    <text evidence="2">Belongs to the disease resistance NB-LRR family.</text>
</comment>
<dbReference type="InterPro" id="IPR055414">
    <property type="entry name" value="LRR_R13L4/SHOC2-like"/>
</dbReference>
<dbReference type="CDD" id="cd14798">
    <property type="entry name" value="RX-CC_like"/>
    <property type="match status" value="1"/>
</dbReference>
<evidence type="ECO:0000313" key="12">
    <source>
        <dbReference type="Proteomes" id="UP000222542"/>
    </source>
</evidence>
<dbReference type="Pfam" id="PF23559">
    <property type="entry name" value="WHD_DRP"/>
    <property type="match status" value="1"/>
</dbReference>
<keyword evidence="4" id="KW-0677">Repeat</keyword>
<dbReference type="InterPro" id="IPR044974">
    <property type="entry name" value="Disease_R_plants"/>
</dbReference>
<keyword evidence="9" id="KW-0472">Membrane</keyword>
<dbReference type="SMART" id="SM00382">
    <property type="entry name" value="AAA"/>
    <property type="match status" value="1"/>
</dbReference>
<protein>
    <recommendedName>
        <fullName evidence="10">AAA+ ATPase domain-containing protein</fullName>
    </recommendedName>
</protein>
<dbReference type="InterPro" id="IPR038005">
    <property type="entry name" value="RX-like_CC"/>
</dbReference>
<dbReference type="FunFam" id="3.40.50.300:FF:001091">
    <property type="entry name" value="Probable disease resistance protein At1g61300"/>
    <property type="match status" value="1"/>
</dbReference>
<accession>A0A2G2Z1Y4</accession>
<dbReference type="Gene3D" id="1.10.8.430">
    <property type="entry name" value="Helical domain of apoptotic protease-activating factors"/>
    <property type="match status" value="1"/>
</dbReference>
<evidence type="ECO:0000256" key="6">
    <source>
        <dbReference type="ARBA" id="ARBA00022821"/>
    </source>
</evidence>
<dbReference type="Gene3D" id="1.20.5.4130">
    <property type="match status" value="1"/>
</dbReference>
<keyword evidence="5" id="KW-0547">Nucleotide-binding</keyword>
<dbReference type="Proteomes" id="UP000222542">
    <property type="component" value="Unassembled WGS sequence"/>
</dbReference>
<evidence type="ECO:0000256" key="8">
    <source>
        <dbReference type="ARBA" id="ARBA00023054"/>
    </source>
</evidence>
<proteinExistence type="inferred from homology"/>
<dbReference type="InterPro" id="IPR002182">
    <property type="entry name" value="NB-ARC"/>
</dbReference>
<organism evidence="11 12">
    <name type="scientific">Capsicum annuum</name>
    <name type="common">Capsicum pepper</name>
    <dbReference type="NCBI Taxonomy" id="4072"/>
    <lineage>
        <taxon>Eukaryota</taxon>
        <taxon>Viridiplantae</taxon>
        <taxon>Streptophyta</taxon>
        <taxon>Embryophyta</taxon>
        <taxon>Tracheophyta</taxon>
        <taxon>Spermatophyta</taxon>
        <taxon>Magnoliopsida</taxon>
        <taxon>eudicotyledons</taxon>
        <taxon>Gunneridae</taxon>
        <taxon>Pentapetalae</taxon>
        <taxon>asterids</taxon>
        <taxon>lamiids</taxon>
        <taxon>Solanales</taxon>
        <taxon>Solanaceae</taxon>
        <taxon>Solanoideae</taxon>
        <taxon>Capsiceae</taxon>
        <taxon>Capsicum</taxon>
    </lineage>
</organism>
<dbReference type="Gene3D" id="1.10.10.10">
    <property type="entry name" value="Winged helix-like DNA-binding domain superfamily/Winged helix DNA-binding domain"/>
    <property type="match status" value="1"/>
</dbReference>
<dbReference type="InterPro" id="IPR027417">
    <property type="entry name" value="P-loop_NTPase"/>
</dbReference>
<dbReference type="Gene3D" id="3.80.10.10">
    <property type="entry name" value="Ribonuclease Inhibitor"/>
    <property type="match status" value="2"/>
</dbReference>
<dbReference type="InterPro" id="IPR041118">
    <property type="entry name" value="Rx_N"/>
</dbReference>
<evidence type="ECO:0000256" key="3">
    <source>
        <dbReference type="ARBA" id="ARBA00022614"/>
    </source>
</evidence>
<dbReference type="EMBL" id="AYRZ02000007">
    <property type="protein sequence ID" value="PHT75875.1"/>
    <property type="molecule type" value="Genomic_DNA"/>
</dbReference>
<dbReference type="Pfam" id="PF23598">
    <property type="entry name" value="LRR_14"/>
    <property type="match status" value="1"/>
</dbReference>
<keyword evidence="7" id="KW-0067">ATP-binding</keyword>
<comment type="caution">
    <text evidence="11">The sequence shown here is derived from an EMBL/GenBank/DDBJ whole genome shotgun (WGS) entry which is preliminary data.</text>
</comment>
<evidence type="ECO:0000259" key="10">
    <source>
        <dbReference type="SMART" id="SM00382"/>
    </source>
</evidence>
<dbReference type="OMA" id="KELACIF"/>
<dbReference type="FunFam" id="1.10.10.10:FF:000322">
    <property type="entry name" value="Probable disease resistance protein At1g63360"/>
    <property type="match status" value="1"/>
</dbReference>
<evidence type="ECO:0000256" key="9">
    <source>
        <dbReference type="ARBA" id="ARBA00023136"/>
    </source>
</evidence>
<feature type="domain" description="AAA+ ATPase" evidence="10">
    <location>
        <begin position="263"/>
        <end position="400"/>
    </location>
</feature>
<keyword evidence="6" id="KW-0611">Plant defense</keyword>
<evidence type="ECO:0000256" key="7">
    <source>
        <dbReference type="ARBA" id="ARBA00022840"/>
    </source>
</evidence>
<dbReference type="GO" id="GO:0051607">
    <property type="term" value="P:defense response to virus"/>
    <property type="evidence" value="ECO:0007669"/>
    <property type="project" value="UniProtKB-ARBA"/>
</dbReference>
<dbReference type="GO" id="GO:0016020">
    <property type="term" value="C:membrane"/>
    <property type="evidence" value="ECO:0007669"/>
    <property type="project" value="UniProtKB-SubCell"/>
</dbReference>
<dbReference type="SUPFAM" id="SSF52047">
    <property type="entry name" value="RNI-like"/>
    <property type="match status" value="1"/>
</dbReference>
<dbReference type="InterPro" id="IPR003593">
    <property type="entry name" value="AAA+_ATPase"/>
</dbReference>
<evidence type="ECO:0000256" key="1">
    <source>
        <dbReference type="ARBA" id="ARBA00004170"/>
    </source>
</evidence>
<dbReference type="GO" id="GO:0005524">
    <property type="term" value="F:ATP binding"/>
    <property type="evidence" value="ECO:0007669"/>
    <property type="project" value="UniProtKB-KW"/>
</dbReference>
<evidence type="ECO:0000256" key="5">
    <source>
        <dbReference type="ARBA" id="ARBA00022741"/>
    </source>
</evidence>
<keyword evidence="12" id="KW-1185">Reference proteome</keyword>
<comment type="subcellular location">
    <subcellularLocation>
        <location evidence="1">Membrane</location>
        <topology evidence="1">Peripheral membrane protein</topology>
    </subcellularLocation>
</comment>
<evidence type="ECO:0000256" key="2">
    <source>
        <dbReference type="ARBA" id="ARBA00008894"/>
    </source>
</evidence>
<dbReference type="GO" id="GO:0043531">
    <property type="term" value="F:ADP binding"/>
    <property type="evidence" value="ECO:0007669"/>
    <property type="project" value="InterPro"/>
</dbReference>
<dbReference type="Pfam" id="PF18052">
    <property type="entry name" value="Rx_N"/>
    <property type="match status" value="1"/>
</dbReference>
<dbReference type="PANTHER" id="PTHR23155:SF1238">
    <property type="entry name" value="TOMV SUSCEPTIBLE PROTEIN TM-2"/>
    <property type="match status" value="1"/>
</dbReference>
<evidence type="ECO:0000313" key="11">
    <source>
        <dbReference type="EMBL" id="PHT75875.1"/>
    </source>
</evidence>
<dbReference type="PANTHER" id="PTHR23155">
    <property type="entry name" value="DISEASE RESISTANCE PROTEIN RP"/>
    <property type="match status" value="1"/>
</dbReference>